<organism evidence="1 2">
    <name type="scientific">Noviherbaspirillum saxi</name>
    <dbReference type="NCBI Taxonomy" id="2320863"/>
    <lineage>
        <taxon>Bacteria</taxon>
        <taxon>Pseudomonadati</taxon>
        <taxon>Pseudomonadota</taxon>
        <taxon>Betaproteobacteria</taxon>
        <taxon>Burkholderiales</taxon>
        <taxon>Oxalobacteraceae</taxon>
        <taxon>Noviherbaspirillum</taxon>
    </lineage>
</organism>
<proteinExistence type="predicted"/>
<dbReference type="RefSeq" id="WP_119769369.1">
    <property type="nucleotide sequence ID" value="NZ_QYUO01000001.1"/>
</dbReference>
<dbReference type="Proteomes" id="UP000265955">
    <property type="component" value="Unassembled WGS sequence"/>
</dbReference>
<gene>
    <name evidence="1" type="ORF">D3871_13535</name>
</gene>
<dbReference type="SUPFAM" id="SSF46785">
    <property type="entry name" value="Winged helix' DNA-binding domain"/>
    <property type="match status" value="1"/>
</dbReference>
<dbReference type="AlphaFoldDB" id="A0A3A3FZ06"/>
<sequence>MNEKTHIIDLHELVDNSHPHGNAQGKEVYRKLVDLIDAEPNCRVFGISLKNIDATDASFPRESVVSVAKHYREEKGLFLIHIKTRDIVDNWKYAAVAKEQPLIIWYPKNEYEIIGPEINSATRSLVNYVIERGTVSTSQTAQDLDISVQNASTRLKKLFSQGYILRSEAISETGGIEYLYEAIKYSD</sequence>
<keyword evidence="1" id="KW-0238">DNA-binding</keyword>
<keyword evidence="2" id="KW-1185">Reference proteome</keyword>
<comment type="caution">
    <text evidence="1">The sequence shown here is derived from an EMBL/GenBank/DDBJ whole genome shotgun (WGS) entry which is preliminary data.</text>
</comment>
<evidence type="ECO:0000313" key="1">
    <source>
        <dbReference type="EMBL" id="RJF99431.1"/>
    </source>
</evidence>
<reference evidence="2" key="1">
    <citation type="submission" date="2018-09" db="EMBL/GenBank/DDBJ databases">
        <authorList>
            <person name="Zhu H."/>
        </authorList>
    </citation>
    <scope>NUCLEOTIDE SEQUENCE [LARGE SCALE GENOMIC DNA]</scope>
    <source>
        <strain evidence="2">K1R23-30</strain>
    </source>
</reference>
<dbReference type="OrthoDB" id="8455529at2"/>
<dbReference type="GO" id="GO:0003677">
    <property type="term" value="F:DNA binding"/>
    <property type="evidence" value="ECO:0007669"/>
    <property type="project" value="UniProtKB-KW"/>
</dbReference>
<protein>
    <submittedName>
        <fullName evidence="1">DNA-binding protein</fullName>
    </submittedName>
</protein>
<name>A0A3A3FZ06_9BURK</name>
<dbReference type="InterPro" id="IPR036390">
    <property type="entry name" value="WH_DNA-bd_sf"/>
</dbReference>
<evidence type="ECO:0000313" key="2">
    <source>
        <dbReference type="Proteomes" id="UP000265955"/>
    </source>
</evidence>
<dbReference type="EMBL" id="QYUO01000001">
    <property type="protein sequence ID" value="RJF99431.1"/>
    <property type="molecule type" value="Genomic_DNA"/>
</dbReference>
<accession>A0A3A3FZ06</accession>